<comment type="caution">
    <text evidence="4">The sequence shown here is derived from an EMBL/GenBank/DDBJ whole genome shotgun (WGS) entry which is preliminary data.</text>
</comment>
<sequence>MGNSIDMKELEPIARPLLPIIFVLDTSGSMEGQPISMLNHTMEEVINILGNFAASNPDALLKIGLLQVHSGAHWIQPKGLEEFGDFFYNPLTAGGLTEMGAALRELDNKLSRNAFLVSTTGRCKPIIIFLTDGQPTDDWQGPLKELNNRNKWYQFAIKIGFAVGKEANSTILSQIVGNSEAVIQTSDLATFNLLLQKVAINSAMIGSKSHVTWDDYSSENIVHTSLAETDTENAKTAKDAGIDFEPPEDLDPIPDVWGSDKWVD</sequence>
<evidence type="ECO:0000313" key="8">
    <source>
        <dbReference type="Proteomes" id="UP000094869"/>
    </source>
</evidence>
<proteinExistence type="predicted"/>
<dbReference type="Gene3D" id="3.40.50.410">
    <property type="entry name" value="von Willebrand factor, type A domain"/>
    <property type="match status" value="1"/>
</dbReference>
<dbReference type="SMART" id="SM00327">
    <property type="entry name" value="VWA"/>
    <property type="match status" value="1"/>
</dbReference>
<evidence type="ECO:0000313" key="3">
    <source>
        <dbReference type="EMBL" id="ODM04099.1"/>
    </source>
</evidence>
<reference evidence="4 7" key="3">
    <citation type="submission" date="2016-08" db="EMBL/GenBank/DDBJ databases">
        <authorList>
            <person name="Seilhamer J.J."/>
        </authorList>
    </citation>
    <scope>NUCLEOTIDE SEQUENCE [LARGE SCALE GENOMIC DNA]</scope>
    <source>
        <strain evidence="4 7">NML150140-1</strain>
    </source>
</reference>
<evidence type="ECO:0000313" key="7">
    <source>
        <dbReference type="Proteomes" id="UP000094271"/>
    </source>
</evidence>
<dbReference type="Proteomes" id="UP000094869">
    <property type="component" value="Unassembled WGS sequence"/>
</dbReference>
<reference evidence="3 6" key="1">
    <citation type="submission" date="2016-07" db="EMBL/GenBank/DDBJ databases">
        <title>Characterization of isolates of Eisenbergiella tayi derived from blood cultures, using whole genome sequencing.</title>
        <authorList>
            <person name="Burdz T."/>
            <person name="Wiebe D."/>
            <person name="Huynh C."/>
            <person name="Bernard K."/>
        </authorList>
    </citation>
    <scope>NUCLEOTIDE SEQUENCE [LARGE SCALE GENOMIC DNA]</scope>
    <source>
        <strain evidence="3 6">NML 110608</strain>
    </source>
</reference>
<dbReference type="Proteomes" id="UP000094067">
    <property type="component" value="Unassembled WGS sequence"/>
</dbReference>
<dbReference type="Proteomes" id="UP000094271">
    <property type="component" value="Unassembled WGS sequence"/>
</dbReference>
<dbReference type="EMBL" id="MEHD01000037">
    <property type="protein sequence ID" value="ODR49539.1"/>
    <property type="molecule type" value="Genomic_DNA"/>
</dbReference>
<accession>A0A1E3U638</accession>
<dbReference type="AlphaFoldDB" id="A0A1E3U638"/>
<evidence type="ECO:0000313" key="6">
    <source>
        <dbReference type="Proteomes" id="UP000094067"/>
    </source>
</evidence>
<evidence type="ECO:0000313" key="4">
    <source>
        <dbReference type="EMBL" id="ODR37585.1"/>
    </source>
</evidence>
<dbReference type="EMBL" id="MCGH01000003">
    <property type="protein sequence ID" value="ODM04099.1"/>
    <property type="molecule type" value="Genomic_DNA"/>
</dbReference>
<name>A0A1E3U638_9FIRM</name>
<feature type="region of interest" description="Disordered" evidence="1">
    <location>
        <begin position="229"/>
        <end position="264"/>
    </location>
</feature>
<feature type="domain" description="VWFA" evidence="2">
    <location>
        <begin position="19"/>
        <end position="198"/>
    </location>
</feature>
<protein>
    <submittedName>
        <fullName evidence="3">von Willebrand factor type A domain protein</fullName>
    </submittedName>
</protein>
<feature type="compositionally biased region" description="Basic and acidic residues" evidence="1">
    <location>
        <begin position="232"/>
        <end position="241"/>
    </location>
</feature>
<keyword evidence="8" id="KW-1185">Reference proteome</keyword>
<dbReference type="SUPFAM" id="SSF53300">
    <property type="entry name" value="vWA-like"/>
    <property type="match status" value="1"/>
</dbReference>
<evidence type="ECO:0000256" key="1">
    <source>
        <dbReference type="SAM" id="MobiDB-lite"/>
    </source>
</evidence>
<dbReference type="Pfam" id="PF13519">
    <property type="entry name" value="VWA_2"/>
    <property type="match status" value="1"/>
</dbReference>
<organism evidence="4 7">
    <name type="scientific">Eisenbergiella tayi</name>
    <dbReference type="NCBI Taxonomy" id="1432052"/>
    <lineage>
        <taxon>Bacteria</taxon>
        <taxon>Bacillati</taxon>
        <taxon>Bacillota</taxon>
        <taxon>Clostridia</taxon>
        <taxon>Lachnospirales</taxon>
        <taxon>Lachnospiraceae</taxon>
        <taxon>Eisenbergiella</taxon>
    </lineage>
</organism>
<dbReference type="PROSITE" id="PS50234">
    <property type="entry name" value="VWFA"/>
    <property type="match status" value="1"/>
</dbReference>
<evidence type="ECO:0000259" key="2">
    <source>
        <dbReference type="PROSITE" id="PS50234"/>
    </source>
</evidence>
<dbReference type="EMBL" id="MEHA01000049">
    <property type="protein sequence ID" value="ODR37585.1"/>
    <property type="molecule type" value="Genomic_DNA"/>
</dbReference>
<dbReference type="InterPro" id="IPR036465">
    <property type="entry name" value="vWFA_dom_sf"/>
</dbReference>
<dbReference type="InterPro" id="IPR002035">
    <property type="entry name" value="VWF_A"/>
</dbReference>
<evidence type="ECO:0000313" key="5">
    <source>
        <dbReference type="EMBL" id="ODR49539.1"/>
    </source>
</evidence>
<reference evidence="5 8" key="2">
    <citation type="submission" date="2016-08" db="EMBL/GenBank/DDBJ databases">
        <title>Characterization of Isolates of Eisenbergiella tayi Derived from Blood Cultures, Using Whole Genome Sequencing.</title>
        <authorList>
            <person name="Bernier A.-M."/>
            <person name="Burdz T."/>
            <person name="Wiebe D."/>
            <person name="Bernard K."/>
        </authorList>
    </citation>
    <scope>NUCLEOTIDE SEQUENCE [LARGE SCALE GENOMIC DNA]</scope>
    <source>
        <strain evidence="5 8">NML120146</strain>
    </source>
</reference>
<gene>
    <name evidence="4" type="ORF">BEI59_35020</name>
    <name evidence="3" type="ORF">BEI61_04903</name>
    <name evidence="5" type="ORF">BEI63_24400</name>
</gene>
<dbReference type="RefSeq" id="WP_069154339.1">
    <property type="nucleotide sequence ID" value="NZ_JAQCZP010000059.1"/>
</dbReference>